<evidence type="ECO:0000259" key="2">
    <source>
        <dbReference type="PROSITE" id="PS50110"/>
    </source>
</evidence>
<dbReference type="GO" id="GO:0000160">
    <property type="term" value="P:phosphorelay signal transduction system"/>
    <property type="evidence" value="ECO:0007669"/>
    <property type="project" value="InterPro"/>
</dbReference>
<proteinExistence type="predicted"/>
<comment type="caution">
    <text evidence="1">Lacks conserved residue(s) required for the propagation of feature annotation.</text>
</comment>
<dbReference type="PROSITE" id="PS50110">
    <property type="entry name" value="RESPONSE_REGULATORY"/>
    <property type="match status" value="1"/>
</dbReference>
<evidence type="ECO:0000313" key="4">
    <source>
        <dbReference type="Proteomes" id="UP000297706"/>
    </source>
</evidence>
<dbReference type="OrthoDB" id="9895360at2"/>
<dbReference type="InterPro" id="IPR001789">
    <property type="entry name" value="Sig_transdc_resp-reg_receiver"/>
</dbReference>
<dbReference type="RefSeq" id="WP_135278688.1">
    <property type="nucleotide sequence ID" value="NZ_PQVH01000014.1"/>
</dbReference>
<dbReference type="EMBL" id="PQVH01000014">
    <property type="protein sequence ID" value="TFW70043.1"/>
    <property type="molecule type" value="Genomic_DNA"/>
</dbReference>
<dbReference type="InterPro" id="IPR011006">
    <property type="entry name" value="CheY-like_superfamily"/>
</dbReference>
<evidence type="ECO:0000313" key="3">
    <source>
        <dbReference type="EMBL" id="TFW70043.1"/>
    </source>
</evidence>
<keyword evidence="4" id="KW-1185">Reference proteome</keyword>
<comment type="caution">
    <text evidence="3">The sequence shown here is derived from an EMBL/GenBank/DDBJ whole genome shotgun (WGS) entry which is preliminary data.</text>
</comment>
<name>A0A4Y9VNV4_9PROT</name>
<protein>
    <recommendedName>
        <fullName evidence="2">Response regulatory domain-containing protein</fullName>
    </recommendedName>
</protein>
<gene>
    <name evidence="3" type="ORF">C3Y98_11270</name>
</gene>
<feature type="domain" description="Response regulatory" evidence="2">
    <location>
        <begin position="13"/>
        <end position="131"/>
    </location>
</feature>
<sequence length="132" mass="14865">MSLHAYKDSKLPLVLLYDSEYMIRSVFALLANQTAKASVMETANLATANNLCQTNAFELIIIGMGQEHEEKHFIELIRNGMTLTDKSVPIVVMTSAITEELLYELKSLNVTDILLKPTRVKAIHDVFLRNIN</sequence>
<dbReference type="SUPFAM" id="SSF52172">
    <property type="entry name" value="CheY-like"/>
    <property type="match status" value="1"/>
</dbReference>
<organism evidence="3 4">
    <name type="scientific">Methylotenera oryzisoli</name>
    <dbReference type="NCBI Taxonomy" id="2080758"/>
    <lineage>
        <taxon>Bacteria</taxon>
        <taxon>Pseudomonadati</taxon>
        <taxon>Pseudomonadota</taxon>
        <taxon>Betaproteobacteria</taxon>
        <taxon>Nitrosomonadales</taxon>
        <taxon>Methylophilaceae</taxon>
        <taxon>Methylotenera</taxon>
    </lineage>
</organism>
<reference evidence="3 4" key="1">
    <citation type="submission" date="2018-02" db="EMBL/GenBank/DDBJ databases">
        <title>A novel lanthanide dependent methylotroph, Methylotenera sp. La3113.</title>
        <authorList>
            <person name="Lv H."/>
            <person name="Tani A."/>
        </authorList>
    </citation>
    <scope>NUCLEOTIDE SEQUENCE [LARGE SCALE GENOMIC DNA]</scope>
    <source>
        <strain evidence="3 4">La3113</strain>
    </source>
</reference>
<dbReference type="AlphaFoldDB" id="A0A4Y9VNV4"/>
<dbReference type="Proteomes" id="UP000297706">
    <property type="component" value="Unassembled WGS sequence"/>
</dbReference>
<accession>A0A4Y9VNV4</accession>
<evidence type="ECO:0000256" key="1">
    <source>
        <dbReference type="PROSITE-ProRule" id="PRU00169"/>
    </source>
</evidence>
<dbReference type="Gene3D" id="3.40.50.2300">
    <property type="match status" value="1"/>
</dbReference>